<protein>
    <submittedName>
        <fullName evidence="3">Uncharacterized protein</fullName>
    </submittedName>
</protein>
<feature type="signal peptide" evidence="2">
    <location>
        <begin position="1"/>
        <end position="20"/>
    </location>
</feature>
<dbReference type="AlphaFoldDB" id="A0A9W8I4I0"/>
<sequence length="196" mass="20708">MQFKRSFAVLALSAIASTNAAVINLRQGANLDVEGILNSMESMYNDPAYIEQFASQALAYASAVLPPGYNLSEKDLLSAMATMDDSIVPVMVSKAISSVDAIMEQLTFNPEVAVRASQAISMLHNTSVFSRLNDMVEKLLHNIASEYQDGDVGKPTGATDEDGDSQEENTTSGAVGISSNMLLSIGAIAGAAVSFF</sequence>
<feature type="chain" id="PRO_5040891197" evidence="2">
    <location>
        <begin position="21"/>
        <end position="196"/>
    </location>
</feature>
<evidence type="ECO:0000256" key="1">
    <source>
        <dbReference type="SAM" id="MobiDB-lite"/>
    </source>
</evidence>
<accession>A0A9W8I4I0</accession>
<evidence type="ECO:0000256" key="2">
    <source>
        <dbReference type="SAM" id="SignalP"/>
    </source>
</evidence>
<dbReference type="Proteomes" id="UP001139887">
    <property type="component" value="Unassembled WGS sequence"/>
</dbReference>
<comment type="caution">
    <text evidence="3">The sequence shown here is derived from an EMBL/GenBank/DDBJ whole genome shotgun (WGS) entry which is preliminary data.</text>
</comment>
<name>A0A9W8I4I0_9FUNG</name>
<keyword evidence="2" id="KW-0732">Signal</keyword>
<evidence type="ECO:0000313" key="3">
    <source>
        <dbReference type="EMBL" id="KAJ2844746.1"/>
    </source>
</evidence>
<reference evidence="3" key="1">
    <citation type="submission" date="2022-07" db="EMBL/GenBank/DDBJ databases">
        <title>Phylogenomic reconstructions and comparative analyses of Kickxellomycotina fungi.</title>
        <authorList>
            <person name="Reynolds N.K."/>
            <person name="Stajich J.E."/>
            <person name="Barry K."/>
            <person name="Grigoriev I.V."/>
            <person name="Crous P."/>
            <person name="Smith M.E."/>
        </authorList>
    </citation>
    <scope>NUCLEOTIDE SEQUENCE</scope>
    <source>
        <strain evidence="3">NRRL 1566</strain>
    </source>
</reference>
<feature type="region of interest" description="Disordered" evidence="1">
    <location>
        <begin position="148"/>
        <end position="173"/>
    </location>
</feature>
<dbReference type="EMBL" id="JANBUW010000993">
    <property type="protein sequence ID" value="KAJ2844746.1"/>
    <property type="molecule type" value="Genomic_DNA"/>
</dbReference>
<proteinExistence type="predicted"/>
<organism evidence="3 4">
    <name type="scientific">Coemansia brasiliensis</name>
    <dbReference type="NCBI Taxonomy" id="2650707"/>
    <lineage>
        <taxon>Eukaryota</taxon>
        <taxon>Fungi</taxon>
        <taxon>Fungi incertae sedis</taxon>
        <taxon>Zoopagomycota</taxon>
        <taxon>Kickxellomycotina</taxon>
        <taxon>Kickxellomycetes</taxon>
        <taxon>Kickxellales</taxon>
        <taxon>Kickxellaceae</taxon>
        <taxon>Coemansia</taxon>
    </lineage>
</organism>
<gene>
    <name evidence="3" type="ORF">IWW36_005062</name>
</gene>
<evidence type="ECO:0000313" key="4">
    <source>
        <dbReference type="Proteomes" id="UP001139887"/>
    </source>
</evidence>
<keyword evidence="4" id="KW-1185">Reference proteome</keyword>
<dbReference type="OrthoDB" id="5578232at2759"/>